<protein>
    <submittedName>
        <fullName evidence="2">Uncharacterized protein</fullName>
    </submittedName>
</protein>
<dbReference type="AlphaFoldDB" id="A0A7J7KXV6"/>
<keyword evidence="3" id="KW-1185">Reference proteome</keyword>
<dbReference type="Proteomes" id="UP000541444">
    <property type="component" value="Unassembled WGS sequence"/>
</dbReference>
<feature type="compositionally biased region" description="Basic and acidic residues" evidence="1">
    <location>
        <begin position="78"/>
        <end position="89"/>
    </location>
</feature>
<evidence type="ECO:0000313" key="3">
    <source>
        <dbReference type="Proteomes" id="UP000541444"/>
    </source>
</evidence>
<evidence type="ECO:0000256" key="1">
    <source>
        <dbReference type="SAM" id="MobiDB-lite"/>
    </source>
</evidence>
<comment type="caution">
    <text evidence="2">The sequence shown here is derived from an EMBL/GenBank/DDBJ whole genome shotgun (WGS) entry which is preliminary data.</text>
</comment>
<proteinExistence type="predicted"/>
<name>A0A7J7KXV6_9MAGN</name>
<dbReference type="EMBL" id="JACGCM010002813">
    <property type="protein sequence ID" value="KAF6135104.1"/>
    <property type="molecule type" value="Genomic_DNA"/>
</dbReference>
<sequence length="89" mass="10080">MRQLVLIESVQDAQRLQELTYALATAHRHIDSIYHQLYAYDLQLKRGRDVRLVPLPLEGGARTRQCGSGSQTRGGGTSRRERGTRDDSE</sequence>
<gene>
    <name evidence="2" type="ORF">GIB67_040415</name>
</gene>
<reference evidence="2 3" key="1">
    <citation type="journal article" date="2020" name="IScience">
        <title>Genome Sequencing of the Endangered Kingdonia uniflora (Circaeasteraceae, Ranunculales) Reveals Potential Mechanisms of Evolutionary Specialization.</title>
        <authorList>
            <person name="Sun Y."/>
            <person name="Deng T."/>
            <person name="Zhang A."/>
            <person name="Moore M.J."/>
            <person name="Landis J.B."/>
            <person name="Lin N."/>
            <person name="Zhang H."/>
            <person name="Zhang X."/>
            <person name="Huang J."/>
            <person name="Zhang X."/>
            <person name="Sun H."/>
            <person name="Wang H."/>
        </authorList>
    </citation>
    <scope>NUCLEOTIDE SEQUENCE [LARGE SCALE GENOMIC DNA]</scope>
    <source>
        <strain evidence="2">TB1705</strain>
        <tissue evidence="2">Leaf</tissue>
    </source>
</reference>
<accession>A0A7J7KXV6</accession>
<evidence type="ECO:0000313" key="2">
    <source>
        <dbReference type="EMBL" id="KAF6135104.1"/>
    </source>
</evidence>
<organism evidence="2 3">
    <name type="scientific">Kingdonia uniflora</name>
    <dbReference type="NCBI Taxonomy" id="39325"/>
    <lineage>
        <taxon>Eukaryota</taxon>
        <taxon>Viridiplantae</taxon>
        <taxon>Streptophyta</taxon>
        <taxon>Embryophyta</taxon>
        <taxon>Tracheophyta</taxon>
        <taxon>Spermatophyta</taxon>
        <taxon>Magnoliopsida</taxon>
        <taxon>Ranunculales</taxon>
        <taxon>Circaeasteraceae</taxon>
        <taxon>Kingdonia</taxon>
    </lineage>
</organism>
<feature type="region of interest" description="Disordered" evidence="1">
    <location>
        <begin position="57"/>
        <end position="89"/>
    </location>
</feature>